<gene>
    <name evidence="1" type="ORF">HMPREF1981_00250</name>
</gene>
<name>U2E8I1_9BACE</name>
<proteinExistence type="predicted"/>
<dbReference type="PATRIC" id="fig|1321819.3.peg.234"/>
<reference evidence="1 2" key="1">
    <citation type="submission" date="2013-08" db="EMBL/GenBank/DDBJ databases">
        <authorList>
            <person name="Weinstock G."/>
            <person name="Sodergren E."/>
            <person name="Wylie T."/>
            <person name="Fulton L."/>
            <person name="Fulton R."/>
            <person name="Fronick C."/>
            <person name="O'Laughlin M."/>
            <person name="Godfrey J."/>
            <person name="Miner T."/>
            <person name="Herter B."/>
            <person name="Appelbaum E."/>
            <person name="Cordes M."/>
            <person name="Lek S."/>
            <person name="Wollam A."/>
            <person name="Pepin K.H."/>
            <person name="Palsikar V.B."/>
            <person name="Mitreva M."/>
            <person name="Wilson R.K."/>
        </authorList>
    </citation>
    <scope>NUCLEOTIDE SEQUENCE [LARGE SCALE GENOMIC DNA]</scope>
    <source>
        <strain evidence="1 2">F0041</strain>
    </source>
</reference>
<dbReference type="SUPFAM" id="SSF52540">
    <property type="entry name" value="P-loop containing nucleoside triphosphate hydrolases"/>
    <property type="match status" value="1"/>
</dbReference>
<dbReference type="AlphaFoldDB" id="U2E8I1"/>
<evidence type="ECO:0000313" key="2">
    <source>
        <dbReference type="Proteomes" id="UP000016496"/>
    </source>
</evidence>
<dbReference type="Gene3D" id="3.40.50.300">
    <property type="entry name" value="P-loop containing nucleotide triphosphate hydrolases"/>
    <property type="match status" value="1"/>
</dbReference>
<evidence type="ECO:0000313" key="1">
    <source>
        <dbReference type="EMBL" id="ERI88831.1"/>
    </source>
</evidence>
<sequence>MFSRKDSVCLFRNYVKQIDDRTMNEHYAINIGRQLGSGGREIGEKLAARLGIGFYDKELINLASQESGLCKEFFEKADETASQGIVGGVLGMRFPFLNEVALPAANCLSNDALFKVQSDVIRDLAAKKSCLFVGRCADYILREHPRCVNLFVSAPMQQRVSCLCRMHGVDVETAEEMIEKSDKKRSDYYSYYSYNVWGAASTYHLCIDSSSLGIEGTIDFLEDFVIKKLRLDTAR</sequence>
<organism evidence="1 2">
    <name type="scientific">Bacteroides pyogenes F0041</name>
    <dbReference type="NCBI Taxonomy" id="1321819"/>
    <lineage>
        <taxon>Bacteria</taxon>
        <taxon>Pseudomonadati</taxon>
        <taxon>Bacteroidota</taxon>
        <taxon>Bacteroidia</taxon>
        <taxon>Bacteroidales</taxon>
        <taxon>Bacteroidaceae</taxon>
        <taxon>Bacteroides</taxon>
    </lineage>
</organism>
<evidence type="ECO:0008006" key="3">
    <source>
        <dbReference type="Google" id="ProtNLM"/>
    </source>
</evidence>
<dbReference type="Proteomes" id="UP000016496">
    <property type="component" value="Unassembled WGS sequence"/>
</dbReference>
<protein>
    <recommendedName>
        <fullName evidence="3">Cytidylate kinase-like family protein</fullName>
    </recommendedName>
</protein>
<accession>U2E8I1</accession>
<dbReference type="HOGENOM" id="CLU_065155_3_1_10"/>
<dbReference type="EMBL" id="AWSV01000019">
    <property type="protein sequence ID" value="ERI88831.1"/>
    <property type="molecule type" value="Genomic_DNA"/>
</dbReference>
<dbReference type="InterPro" id="IPR027417">
    <property type="entry name" value="P-loop_NTPase"/>
</dbReference>
<dbReference type="Pfam" id="PF13189">
    <property type="entry name" value="Cytidylate_kin2"/>
    <property type="match status" value="1"/>
</dbReference>
<comment type="caution">
    <text evidence="1">The sequence shown here is derived from an EMBL/GenBank/DDBJ whole genome shotgun (WGS) entry which is preliminary data.</text>
</comment>